<dbReference type="GO" id="GO:0003678">
    <property type="term" value="F:DNA helicase activity"/>
    <property type="evidence" value="ECO:0007669"/>
    <property type="project" value="UniProtKB-EC"/>
</dbReference>
<dbReference type="EC" id="3.1.-.-" evidence="2"/>
<dbReference type="EMBL" id="JAGINP010000006">
    <property type="protein sequence ID" value="MBP2292208.1"/>
    <property type="molecule type" value="Genomic_DNA"/>
</dbReference>
<dbReference type="InterPro" id="IPR014153">
    <property type="entry name" value="Ds_break_AddB"/>
</dbReference>
<comment type="caution">
    <text evidence="2">The sequence shown here is derived from an EMBL/GenBank/DDBJ whole genome shotgun (WGS) entry which is preliminary data.</text>
</comment>
<feature type="domain" description="PD-(D/E)XK endonuclease-like" evidence="1">
    <location>
        <begin position="724"/>
        <end position="966"/>
    </location>
</feature>
<keyword evidence="2" id="KW-0347">Helicase</keyword>
<keyword evidence="3" id="KW-1185">Reference proteome</keyword>
<dbReference type="InterPro" id="IPR038726">
    <property type="entry name" value="PDDEXK_AddAB-type"/>
</dbReference>
<evidence type="ECO:0000313" key="3">
    <source>
        <dbReference type="Proteomes" id="UP000781958"/>
    </source>
</evidence>
<protein>
    <submittedName>
        <fullName evidence="2">ATP-dependent helicase/nuclease subunit B</fullName>
        <ecNumber evidence="2">3.1.-.-</ecNumber>
        <ecNumber evidence="2">3.6.4.12</ecNumber>
    </submittedName>
</protein>
<sequence>MTSSAEPKVFTIPSGVSFVDTLAAGIVERVGDDPLALAAVTVLLPTRRSCLSLRDAFLRRSGGRPMLLPRMSPLGELDADTLSLTAEELPGVPLELPDAVTPLKRQLLLARLILQAQGVSATTAQAVRLGADLGRLIDAVWTEGVAFDRLASLVPEDYAQHWQVTLEFLKIVTEHWPVILGSIELTDPAQRRNIVLETQAALWRAEPPQGLVIAAGSTGSIPASADLLAVIARLPQGAVVLPGLDQEADDTAWDAIRRDESHPQHGLAHLLDRLGTTRDGVRRWNDVEEPRAVRARLIAEAMRPAATTESWRELEGLDASALANLTRIDAATAEEEASAIALLMRHALETPEKRAALVTPDRNLARRVAMALSRWGIAVNDSAGQPLVHTAVGTYLRLTAELAASRAHPLALLALAKHPLAAGGRDPSDFRSAARALERTVLRGPRPAEGFGGLIAALKGAEYFAQHEGRKDQQAFLLDWLEGLAKLAAPFMEVLFSEAPIADLVRAHIAFAEKLAARTDMPGEKFLWLQADGEGAAGFVHELLEAAEGFPAVPGTDYPALLDALMAMRPVYPRYGLHSRLWILGPMEARLQHFDLMILGGLNEGTWPPDPAADPWMSRPMRRDFGLPSPERMVGLSAHDFTHACGAPEVVLTRAERVDGTPTVPSRWLLRLETVLRALNLDGRIDLAGEPWLVWARGLDEPDAVRPVSPPEPRPPVAARPRKLSVTKIERWMRDPYAVYAEHVLRLRKLDPIAADPGAADRGQFIHSALDAFVREYPGLLPQDALHRLIDLGRESFGPLLQTHPDVWAFWWPRFERIAEWFIALERDRRLTVKPLTTEVSGELTLNGPAGPFLLTAKADRIDSTGEGLVLIDYKTGTPPSTREIELGFAPQLPLEAAIALAGGFGGVAAGTVAELSFWRLSGGDPAGEEKPVKGDPATLAAEARAGLEELIRHFDDPATPYRSCPRPAMAPRYTDYAHLARVQEWSAGGDGGEG</sequence>
<name>A0ABS4SJF3_9PROT</name>
<dbReference type="Pfam" id="PF12705">
    <property type="entry name" value="PDDEXK_1"/>
    <property type="match status" value="1"/>
</dbReference>
<keyword evidence="2" id="KW-0547">Nucleotide-binding</keyword>
<dbReference type="InterPro" id="IPR027417">
    <property type="entry name" value="P-loop_NTPase"/>
</dbReference>
<reference evidence="2 3" key="1">
    <citation type="submission" date="2021-03" db="EMBL/GenBank/DDBJ databases">
        <title>Genomic Encyclopedia of Type Strains, Phase III (KMG-III): the genomes of soil and plant-associated and newly described type strains.</title>
        <authorList>
            <person name="Whitman W."/>
        </authorList>
    </citation>
    <scope>NUCLEOTIDE SEQUENCE [LARGE SCALE GENOMIC DNA]</scope>
    <source>
        <strain evidence="2 3">IMMIB AFH-6</strain>
    </source>
</reference>
<keyword evidence="2" id="KW-0067">ATP-binding</keyword>
<proteinExistence type="predicted"/>
<dbReference type="RefSeq" id="WP_209766074.1">
    <property type="nucleotide sequence ID" value="NZ_JAGINP010000006.1"/>
</dbReference>
<gene>
    <name evidence="2" type="ORF">J2851_001978</name>
</gene>
<organism evidence="2 3">
    <name type="scientific">Azospirillum rugosum</name>
    <dbReference type="NCBI Taxonomy" id="416170"/>
    <lineage>
        <taxon>Bacteria</taxon>
        <taxon>Pseudomonadati</taxon>
        <taxon>Pseudomonadota</taxon>
        <taxon>Alphaproteobacteria</taxon>
        <taxon>Rhodospirillales</taxon>
        <taxon>Azospirillaceae</taxon>
        <taxon>Azospirillum</taxon>
    </lineage>
</organism>
<dbReference type="Proteomes" id="UP000781958">
    <property type="component" value="Unassembled WGS sequence"/>
</dbReference>
<keyword evidence="2" id="KW-0378">Hydrolase</keyword>
<dbReference type="SUPFAM" id="SSF52540">
    <property type="entry name" value="P-loop containing nucleoside triphosphate hydrolases"/>
    <property type="match status" value="1"/>
</dbReference>
<evidence type="ECO:0000259" key="1">
    <source>
        <dbReference type="Pfam" id="PF12705"/>
    </source>
</evidence>
<accession>A0ABS4SJF3</accession>
<evidence type="ECO:0000313" key="2">
    <source>
        <dbReference type="EMBL" id="MBP2292208.1"/>
    </source>
</evidence>
<dbReference type="GO" id="GO:0016787">
    <property type="term" value="F:hydrolase activity"/>
    <property type="evidence" value="ECO:0007669"/>
    <property type="project" value="UniProtKB-KW"/>
</dbReference>
<dbReference type="NCBIfam" id="TIGR02786">
    <property type="entry name" value="addB_alphas"/>
    <property type="match status" value="1"/>
</dbReference>
<dbReference type="EC" id="3.6.4.12" evidence="2"/>